<dbReference type="InterPro" id="IPR000210">
    <property type="entry name" value="BTB/POZ_dom"/>
</dbReference>
<keyword evidence="4" id="KW-1185">Reference proteome</keyword>
<dbReference type="Gene3D" id="3.30.70.2000">
    <property type="match status" value="1"/>
</dbReference>
<dbReference type="Proteomes" id="UP001174909">
    <property type="component" value="Unassembled WGS sequence"/>
</dbReference>
<dbReference type="InterPro" id="IPR011333">
    <property type="entry name" value="SKP1/BTB/POZ_sf"/>
</dbReference>
<feature type="region of interest" description="Disordered" evidence="1">
    <location>
        <begin position="195"/>
        <end position="218"/>
    </location>
</feature>
<dbReference type="GO" id="GO:0043161">
    <property type="term" value="P:proteasome-mediated ubiquitin-dependent protein catabolic process"/>
    <property type="evidence" value="ECO:0007669"/>
    <property type="project" value="TreeGrafter"/>
</dbReference>
<name>A0AA35T9Z6_GEOBA</name>
<dbReference type="PANTHER" id="PTHR14958">
    <property type="entry name" value="POTASSIUM CHANNEL TETRAMERISATION DOMAIN CONTAINING PROTEIN"/>
    <property type="match status" value="1"/>
</dbReference>
<evidence type="ECO:0000256" key="1">
    <source>
        <dbReference type="SAM" id="MobiDB-lite"/>
    </source>
</evidence>
<proteinExistence type="predicted"/>
<protein>
    <submittedName>
        <fullName evidence="3">BTB/POZ domain-containing protein KCTD5</fullName>
    </submittedName>
</protein>
<dbReference type="GO" id="GO:0005737">
    <property type="term" value="C:cytoplasm"/>
    <property type="evidence" value="ECO:0007669"/>
    <property type="project" value="TreeGrafter"/>
</dbReference>
<dbReference type="GO" id="GO:0097602">
    <property type="term" value="F:cullin family protein binding"/>
    <property type="evidence" value="ECO:0007669"/>
    <property type="project" value="TreeGrafter"/>
</dbReference>
<accession>A0AA35T9Z6</accession>
<evidence type="ECO:0000259" key="2">
    <source>
        <dbReference type="SMART" id="SM00225"/>
    </source>
</evidence>
<dbReference type="GO" id="GO:0031463">
    <property type="term" value="C:Cul3-RING ubiquitin ligase complex"/>
    <property type="evidence" value="ECO:0007669"/>
    <property type="project" value="TreeGrafter"/>
</dbReference>
<dbReference type="PANTHER" id="PTHR14958:SF24">
    <property type="entry name" value="BTB_POZ DOMAIN-CONTAINING PROTEIN KCTD17"/>
    <property type="match status" value="1"/>
</dbReference>
<dbReference type="Pfam" id="PF02214">
    <property type="entry name" value="BTB_2"/>
    <property type="match status" value="1"/>
</dbReference>
<sequence length="218" mass="24211">MAADRVANGMQGGSGESNSPGAANVGSRDEWVRLNVGGTVFLTTKTTLCREKSGFLARLCQDDPDLPSLKDETGAYLIDRDPRYFPPILNYLRHGRLIIDGGISEEGVAEEAEFYNLSTLTAVIKEKSKLRVSEFKSDQKQVYRVLHCQEGELTQMLSTLSDGWKMTQLVNIGSQYSYSSDDQSEFLVVVSREFDEPPRSNTKPTTKEKALQLSGSRM</sequence>
<dbReference type="Gene3D" id="6.10.140.750">
    <property type="match status" value="1"/>
</dbReference>
<dbReference type="SUPFAM" id="SSF54695">
    <property type="entry name" value="POZ domain"/>
    <property type="match status" value="1"/>
</dbReference>
<dbReference type="FunFam" id="3.30.710.10:FF:000005">
    <property type="entry name" value="Potassium channel tetramerization domain-containing 17"/>
    <property type="match status" value="1"/>
</dbReference>
<gene>
    <name evidence="3" type="ORF">GBAR_LOCUS24172</name>
</gene>
<dbReference type="GO" id="GO:0051260">
    <property type="term" value="P:protein homooligomerization"/>
    <property type="evidence" value="ECO:0007669"/>
    <property type="project" value="InterPro"/>
</dbReference>
<dbReference type="SMART" id="SM00225">
    <property type="entry name" value="BTB"/>
    <property type="match status" value="1"/>
</dbReference>
<dbReference type="CDD" id="cd18362">
    <property type="entry name" value="BTB_POZ_KCTD2-like"/>
    <property type="match status" value="1"/>
</dbReference>
<comment type="caution">
    <text evidence="3">The sequence shown here is derived from an EMBL/GenBank/DDBJ whole genome shotgun (WGS) entry which is preliminary data.</text>
</comment>
<dbReference type="EMBL" id="CASHTH010003338">
    <property type="protein sequence ID" value="CAI8043576.1"/>
    <property type="molecule type" value="Genomic_DNA"/>
</dbReference>
<reference evidence="3" key="1">
    <citation type="submission" date="2023-03" db="EMBL/GenBank/DDBJ databases">
        <authorList>
            <person name="Steffen K."/>
            <person name="Cardenas P."/>
        </authorList>
    </citation>
    <scope>NUCLEOTIDE SEQUENCE</scope>
</reference>
<dbReference type="Gene3D" id="3.30.710.10">
    <property type="entry name" value="Potassium Channel Kv1.1, Chain A"/>
    <property type="match status" value="1"/>
</dbReference>
<organism evidence="3 4">
    <name type="scientific">Geodia barretti</name>
    <name type="common">Barrett's horny sponge</name>
    <dbReference type="NCBI Taxonomy" id="519541"/>
    <lineage>
        <taxon>Eukaryota</taxon>
        <taxon>Metazoa</taxon>
        <taxon>Porifera</taxon>
        <taxon>Demospongiae</taxon>
        <taxon>Heteroscleromorpha</taxon>
        <taxon>Tetractinellida</taxon>
        <taxon>Astrophorina</taxon>
        <taxon>Geodiidae</taxon>
        <taxon>Geodia</taxon>
    </lineage>
</organism>
<dbReference type="InterPro" id="IPR003131">
    <property type="entry name" value="T1-type_BTB"/>
</dbReference>
<feature type="region of interest" description="Disordered" evidence="1">
    <location>
        <begin position="1"/>
        <end position="25"/>
    </location>
</feature>
<evidence type="ECO:0000313" key="4">
    <source>
        <dbReference type="Proteomes" id="UP001174909"/>
    </source>
</evidence>
<dbReference type="AlphaFoldDB" id="A0AA35T9Z6"/>
<evidence type="ECO:0000313" key="3">
    <source>
        <dbReference type="EMBL" id="CAI8043576.1"/>
    </source>
</evidence>
<feature type="domain" description="BTB" evidence="2">
    <location>
        <begin position="30"/>
        <end position="132"/>
    </location>
</feature>